<accession>A0A7U3UTD3</accession>
<reference evidence="1 2" key="3">
    <citation type="journal article" date="2011" name="Nat. Chem. Biol.">
        <title>Reveromycin A biosynthesis uses RevG and RevJ for stereospecific spiroacetal formation.</title>
        <authorList>
            <person name="Takahashi S."/>
            <person name="Toyoda A."/>
            <person name="Sekiyama Y."/>
            <person name="Takagi H."/>
            <person name="Nogawa T."/>
            <person name="Uramoto M."/>
            <person name="Suzuki R."/>
            <person name="Koshino H."/>
            <person name="Kumano T."/>
            <person name="Panthee S."/>
            <person name="Dairi T."/>
            <person name="Ishikawa J."/>
            <person name="Ikeda H."/>
            <person name="Sakaki Y."/>
            <person name="Osada H."/>
        </authorList>
    </citation>
    <scope>NUCLEOTIDE SEQUENCE [LARGE SCALE GENOMIC DNA]</scope>
    <source>
        <strain evidence="1 2">SN-593</strain>
    </source>
</reference>
<name>A0A7U3UTD3_9ACTN</name>
<evidence type="ECO:0000313" key="1">
    <source>
        <dbReference type="EMBL" id="BBA98266.1"/>
    </source>
</evidence>
<evidence type="ECO:0000313" key="2">
    <source>
        <dbReference type="Proteomes" id="UP000595703"/>
    </source>
</evidence>
<protein>
    <submittedName>
        <fullName evidence="1">Uncharacterized protein</fullName>
    </submittedName>
</protein>
<keyword evidence="2" id="KW-1185">Reference proteome</keyword>
<dbReference type="Proteomes" id="UP000595703">
    <property type="component" value="Chromosome"/>
</dbReference>
<reference evidence="1 2" key="4">
    <citation type="journal article" date="2020" name="Sci. Rep.">
        <title>beta-carboline chemical signals induce reveromycin production through a LuxR family regulator in Streptomyces sp. SN-593.</title>
        <authorList>
            <person name="Panthee S."/>
            <person name="Kito N."/>
            <person name="Hayashi T."/>
            <person name="Shimizu T."/>
            <person name="Ishikawa J."/>
            <person name="Hamamoto H."/>
            <person name="Osada H."/>
            <person name="Takahashi S."/>
        </authorList>
    </citation>
    <scope>NUCLEOTIDE SEQUENCE [LARGE SCALE GENOMIC DNA]</scope>
    <source>
        <strain evidence="1 2">SN-593</strain>
    </source>
</reference>
<gene>
    <name evidence="1" type="ORF">RVR_4394</name>
</gene>
<reference evidence="1 2" key="2">
    <citation type="journal article" date="2011" name="J. Antibiot.">
        <title>Furaquinocins I and J: novel polyketide isoprenoid hybrid compounds from Streptomyces reveromyceticus SN-593.</title>
        <authorList>
            <person name="Panthee S."/>
            <person name="Takahashi S."/>
            <person name="Takagi H."/>
            <person name="Nogawa T."/>
            <person name="Oowada E."/>
            <person name="Uramoto M."/>
            <person name="Osada H."/>
        </authorList>
    </citation>
    <scope>NUCLEOTIDE SEQUENCE [LARGE SCALE GENOMIC DNA]</scope>
    <source>
        <strain evidence="1 2">SN-593</strain>
    </source>
</reference>
<organism evidence="1 2">
    <name type="scientific">Actinacidiphila reveromycinica</name>
    <dbReference type="NCBI Taxonomy" id="659352"/>
    <lineage>
        <taxon>Bacteria</taxon>
        <taxon>Bacillati</taxon>
        <taxon>Actinomycetota</taxon>
        <taxon>Actinomycetes</taxon>
        <taxon>Kitasatosporales</taxon>
        <taxon>Streptomycetaceae</taxon>
        <taxon>Actinacidiphila</taxon>
    </lineage>
</organism>
<dbReference type="KEGG" id="arev:RVR_4394"/>
<dbReference type="RefSeq" id="WP_202234429.1">
    <property type="nucleotide sequence ID" value="NZ_AP018365.1"/>
</dbReference>
<proteinExistence type="predicted"/>
<sequence>MTNHQTPHCSRTCNLCAPLRHPSHFKTRRSLVALLPRQSAPAGTGHENGGGR</sequence>
<dbReference type="EMBL" id="AP018365">
    <property type="protein sequence ID" value="BBA98266.1"/>
    <property type="molecule type" value="Genomic_DNA"/>
</dbReference>
<dbReference type="AlphaFoldDB" id="A0A7U3UTD3"/>
<reference evidence="1 2" key="1">
    <citation type="journal article" date="2010" name="J. Bacteriol.">
        <title>Biochemical characterization of a novel indole prenyltransferase from Streptomyces sp. SN-593.</title>
        <authorList>
            <person name="Takahashi S."/>
            <person name="Takagi H."/>
            <person name="Toyoda A."/>
            <person name="Uramoto M."/>
            <person name="Nogawa T."/>
            <person name="Ueki M."/>
            <person name="Sakaki Y."/>
            <person name="Osada H."/>
        </authorList>
    </citation>
    <scope>NUCLEOTIDE SEQUENCE [LARGE SCALE GENOMIC DNA]</scope>
    <source>
        <strain evidence="1 2">SN-593</strain>
    </source>
</reference>